<dbReference type="OrthoDB" id="6433748at2759"/>
<proteinExistence type="predicted"/>
<dbReference type="Pfam" id="PF00075">
    <property type="entry name" value="RNase_H"/>
    <property type="match status" value="1"/>
</dbReference>
<dbReference type="CDD" id="cd01650">
    <property type="entry name" value="RT_nLTR_like"/>
    <property type="match status" value="1"/>
</dbReference>
<evidence type="ECO:0000313" key="3">
    <source>
        <dbReference type="EMBL" id="GBO45178.1"/>
    </source>
</evidence>
<protein>
    <submittedName>
        <fullName evidence="6">Putative RNA-directed DNA polymerase from transposon X-element</fullName>
    </submittedName>
</protein>
<feature type="domain" description="Reverse transcriptase" evidence="1">
    <location>
        <begin position="61"/>
        <end position="332"/>
    </location>
</feature>
<dbReference type="CDD" id="cd09276">
    <property type="entry name" value="Rnase_HI_RT_non_LTR"/>
    <property type="match status" value="1"/>
</dbReference>
<dbReference type="InterPro" id="IPR002156">
    <property type="entry name" value="RNaseH_domain"/>
</dbReference>
<dbReference type="PANTHER" id="PTHR36688">
    <property type="entry name" value="ENDO/EXONUCLEASE/PHOSPHATASE DOMAIN-CONTAINING PROTEIN"/>
    <property type="match status" value="1"/>
</dbReference>
<dbReference type="GO" id="GO:0042575">
    <property type="term" value="C:DNA polymerase complex"/>
    <property type="evidence" value="ECO:0007669"/>
    <property type="project" value="UniProtKB-ARBA"/>
</dbReference>
<dbReference type="PROSITE" id="PS50878">
    <property type="entry name" value="RT_POL"/>
    <property type="match status" value="1"/>
</dbReference>
<dbReference type="GO" id="GO:0004523">
    <property type="term" value="F:RNA-DNA hybrid ribonuclease activity"/>
    <property type="evidence" value="ECO:0007669"/>
    <property type="project" value="InterPro"/>
</dbReference>
<dbReference type="Pfam" id="PF00078">
    <property type="entry name" value="RVT_1"/>
    <property type="match status" value="1"/>
</dbReference>
<dbReference type="EMBL" id="BGPR01072238">
    <property type="protein sequence ID" value="GBO45196.1"/>
    <property type="molecule type" value="Genomic_DNA"/>
</dbReference>
<dbReference type="PROSITE" id="PS50879">
    <property type="entry name" value="RNASE_H_1"/>
    <property type="match status" value="1"/>
</dbReference>
<dbReference type="InterPro" id="IPR000477">
    <property type="entry name" value="RT_dom"/>
</dbReference>
<keyword evidence="6" id="KW-0695">RNA-directed DNA polymerase</keyword>
<dbReference type="EMBL" id="BGPR01072229">
    <property type="protein sequence ID" value="GBO45178.1"/>
    <property type="molecule type" value="Genomic_DNA"/>
</dbReference>
<name>A0A4Y2X7M9_ARAVE</name>
<dbReference type="Proteomes" id="UP000499080">
    <property type="component" value="Unassembled WGS sequence"/>
</dbReference>
<evidence type="ECO:0000313" key="6">
    <source>
        <dbReference type="EMBL" id="GBO45196.1"/>
    </source>
</evidence>
<evidence type="ECO:0000313" key="5">
    <source>
        <dbReference type="EMBL" id="GBO45193.1"/>
    </source>
</evidence>
<dbReference type="EMBL" id="BGPR01072236">
    <property type="protein sequence ID" value="GBO45193.1"/>
    <property type="molecule type" value="Genomic_DNA"/>
</dbReference>
<dbReference type="GO" id="GO:0003964">
    <property type="term" value="F:RNA-directed DNA polymerase activity"/>
    <property type="evidence" value="ECO:0007669"/>
    <property type="project" value="UniProtKB-KW"/>
</dbReference>
<dbReference type="InterPro" id="IPR012337">
    <property type="entry name" value="RNaseH-like_sf"/>
</dbReference>
<dbReference type="InterPro" id="IPR043502">
    <property type="entry name" value="DNA/RNA_pol_sf"/>
</dbReference>
<reference evidence="6 7" key="1">
    <citation type="journal article" date="2019" name="Sci. Rep.">
        <title>Orb-weaving spider Araneus ventricosus genome elucidates the spidroin gene catalogue.</title>
        <authorList>
            <person name="Kono N."/>
            <person name="Nakamura H."/>
            <person name="Ohtoshi R."/>
            <person name="Moran D.A.P."/>
            <person name="Shinohara A."/>
            <person name="Yoshida Y."/>
            <person name="Fujiwara M."/>
            <person name="Mori M."/>
            <person name="Tomita M."/>
            <person name="Arakawa K."/>
        </authorList>
    </citation>
    <scope>NUCLEOTIDE SEQUENCE [LARGE SCALE GENOMIC DNA]</scope>
</reference>
<dbReference type="AlphaFoldDB" id="A0A4Y2X7M9"/>
<dbReference type="InterPro" id="IPR036397">
    <property type="entry name" value="RNaseH_sf"/>
</dbReference>
<keyword evidence="6" id="KW-0548">Nucleotidyltransferase</keyword>
<evidence type="ECO:0000313" key="7">
    <source>
        <dbReference type="Proteomes" id="UP000499080"/>
    </source>
</evidence>
<gene>
    <name evidence="6" type="primary">X-elementORF2_749</name>
    <name evidence="5" type="synonym">X-elementORF2_186</name>
    <name evidence="4" type="synonym">X-elementORF2_766</name>
    <name evidence="3" type="synonym">X-elementORF2_903</name>
    <name evidence="3" type="ORF">AVEN_196865_1</name>
    <name evidence="4" type="ORF">AVEN_245627_1</name>
    <name evidence="5" type="ORF">AVEN_34241_1</name>
    <name evidence="6" type="ORF">AVEN_56606_1</name>
</gene>
<dbReference type="InterPro" id="IPR052560">
    <property type="entry name" value="RdDP_mobile_element"/>
</dbReference>
<accession>A0A4Y2X7M9</accession>
<keyword evidence="6" id="KW-0808">Transferase</keyword>
<dbReference type="Gene3D" id="3.30.420.10">
    <property type="entry name" value="Ribonuclease H-like superfamily/Ribonuclease H"/>
    <property type="match status" value="1"/>
</dbReference>
<dbReference type="EMBL" id="BGPR01072230">
    <property type="protein sequence ID" value="GBO45183.1"/>
    <property type="molecule type" value="Genomic_DNA"/>
</dbReference>
<organism evidence="6 7">
    <name type="scientific">Araneus ventricosus</name>
    <name type="common">Orbweaver spider</name>
    <name type="synonym">Epeira ventricosa</name>
    <dbReference type="NCBI Taxonomy" id="182803"/>
    <lineage>
        <taxon>Eukaryota</taxon>
        <taxon>Metazoa</taxon>
        <taxon>Ecdysozoa</taxon>
        <taxon>Arthropoda</taxon>
        <taxon>Chelicerata</taxon>
        <taxon>Arachnida</taxon>
        <taxon>Araneae</taxon>
        <taxon>Araneomorphae</taxon>
        <taxon>Entelegynae</taxon>
        <taxon>Araneoidea</taxon>
        <taxon>Araneidae</taxon>
        <taxon>Araneus</taxon>
    </lineage>
</organism>
<feature type="domain" description="RNase H type-1" evidence="2">
    <location>
        <begin position="439"/>
        <end position="567"/>
    </location>
</feature>
<dbReference type="SUPFAM" id="SSF56672">
    <property type="entry name" value="DNA/RNA polymerases"/>
    <property type="match status" value="1"/>
</dbReference>
<sequence>MPLTFSSRQSFPYNCEFKMFELQTALSQAHDSSPGPDGIAYNMLRHLDAVSLSNLLHLFNRVWGEQSFPRQWQEAVVIPILKPGKDPANPLHYRPIALTSVLCKTLERMVNARLVFELEKQGCIPPLQSGFRRGRSTFDNIVYLETQIRNAFVRRNHLVSIFFDVEKAYDRTWRHGILRKLYNLGFKGNLPLFIKRFLSSRTFRVRLGNFYSDPFNQVEGVPQGCVLSVTLFILHFSEILNHLPPSVTGTLYVDDLQISCQGCNMRLIERQLQNAINKIVSWCDENGHALSAEKSKCVHFCRKRSIHADPILSIRNNAIPIVDEIRFLGVIFDRKLTFLPHILQLRRKCEKSLNILKVLSCTSWGADRTSLLRIYQAVVLSRIDYGCLVYGSATSAALRRLDTVHHSALRICSGAFRTSPVESLYTICHQLPLHLRRKKLSLQPIFTDGSKAVGHVGCGIIFDADISSFRLHTSFSILTAELLAIFYALQKISLSTQRQFCIYTDSMSSLETLCHPHFQMHPVAMEILGLLQTLQHRGFCILFCWIPSHVGIAGNEQADHSAKTAASLLHREIPYCDVKKSVARRIFSLWQETWDLQVRNKLHYIKPFIGLWPVLPTRGADVKLTRLRIGHTRVTHKYLLFGARTPMCPTCNVDLTVCHILIECSNFNLHRIHFFNSSFLTLSELLGEKHHPNIFNFLKAIRFFTCI</sequence>
<dbReference type="SUPFAM" id="SSF53098">
    <property type="entry name" value="Ribonuclease H-like"/>
    <property type="match status" value="1"/>
</dbReference>
<keyword evidence="7" id="KW-1185">Reference proteome</keyword>
<dbReference type="GO" id="GO:0003676">
    <property type="term" value="F:nucleic acid binding"/>
    <property type="evidence" value="ECO:0007669"/>
    <property type="project" value="InterPro"/>
</dbReference>
<dbReference type="PANTHER" id="PTHR36688:SF1">
    <property type="entry name" value="ENDONUCLEASE_EXONUCLEASE_PHOSPHATASE DOMAIN-CONTAINING PROTEIN"/>
    <property type="match status" value="1"/>
</dbReference>
<comment type="caution">
    <text evidence="6">The sequence shown here is derived from an EMBL/GenBank/DDBJ whole genome shotgun (WGS) entry which is preliminary data.</text>
</comment>
<evidence type="ECO:0000313" key="4">
    <source>
        <dbReference type="EMBL" id="GBO45183.1"/>
    </source>
</evidence>
<evidence type="ECO:0000259" key="1">
    <source>
        <dbReference type="PROSITE" id="PS50878"/>
    </source>
</evidence>
<evidence type="ECO:0000259" key="2">
    <source>
        <dbReference type="PROSITE" id="PS50879"/>
    </source>
</evidence>